<proteinExistence type="predicted"/>
<gene>
    <name evidence="8" type="primary">pyrD</name>
    <name evidence="8" type="ORF">GCM10009844_18750</name>
</gene>
<feature type="domain" description="Dihydroorotate dehydrogenase catalytic" evidence="7">
    <location>
        <begin position="2"/>
        <end position="274"/>
    </location>
</feature>
<evidence type="ECO:0000256" key="5">
    <source>
        <dbReference type="ARBA" id="ARBA00022975"/>
    </source>
</evidence>
<dbReference type="RefSeq" id="WP_344150520.1">
    <property type="nucleotide sequence ID" value="NZ_BAAAQR010000004.1"/>
</dbReference>
<evidence type="ECO:0000259" key="7">
    <source>
        <dbReference type="Pfam" id="PF01180"/>
    </source>
</evidence>
<evidence type="ECO:0000313" key="9">
    <source>
        <dbReference type="Proteomes" id="UP001501771"/>
    </source>
</evidence>
<dbReference type="SUPFAM" id="SSF51395">
    <property type="entry name" value="FMN-linked oxidoreductases"/>
    <property type="match status" value="1"/>
</dbReference>
<dbReference type="InterPro" id="IPR005720">
    <property type="entry name" value="Dihydroorotate_DH_cat"/>
</dbReference>
<keyword evidence="5" id="KW-0665">Pyrimidine biosynthesis</keyword>
<protein>
    <submittedName>
        <fullName evidence="8">Dihydroorotate oxidase B catalytic subunit</fullName>
    </submittedName>
</protein>
<dbReference type="InterPro" id="IPR012135">
    <property type="entry name" value="Dihydroorotate_DH_1_2"/>
</dbReference>
<keyword evidence="4" id="KW-0288">FMN</keyword>
<keyword evidence="3" id="KW-0285">Flavoprotein</keyword>
<evidence type="ECO:0000256" key="4">
    <source>
        <dbReference type="ARBA" id="ARBA00022643"/>
    </source>
</evidence>
<dbReference type="PANTHER" id="PTHR48109:SF1">
    <property type="entry name" value="DIHYDROOROTATE DEHYDROGENASE (FUMARATE)"/>
    <property type="match status" value="1"/>
</dbReference>
<comment type="cofactor">
    <cofactor evidence="1">
        <name>FMN</name>
        <dbReference type="ChEBI" id="CHEBI:58210"/>
    </cofactor>
</comment>
<dbReference type="Gene3D" id="3.20.20.70">
    <property type="entry name" value="Aldolase class I"/>
    <property type="match status" value="1"/>
</dbReference>
<dbReference type="PIRSF" id="PIRSF000164">
    <property type="entry name" value="DHO_oxidase"/>
    <property type="match status" value="1"/>
</dbReference>
<keyword evidence="6" id="KW-0560">Oxidoreductase</keyword>
<reference evidence="8 9" key="1">
    <citation type="journal article" date="2019" name="Int. J. Syst. Evol. Microbiol.">
        <title>The Global Catalogue of Microorganisms (GCM) 10K type strain sequencing project: providing services to taxonomists for standard genome sequencing and annotation.</title>
        <authorList>
            <consortium name="The Broad Institute Genomics Platform"/>
            <consortium name="The Broad Institute Genome Sequencing Center for Infectious Disease"/>
            <person name="Wu L."/>
            <person name="Ma J."/>
        </authorList>
    </citation>
    <scope>NUCLEOTIDE SEQUENCE [LARGE SCALE GENOMIC DNA]</scope>
    <source>
        <strain evidence="8 9">JCM 16022</strain>
    </source>
</reference>
<comment type="pathway">
    <text evidence="2">Pyrimidine metabolism; UMP biosynthesis via de novo pathway.</text>
</comment>
<evidence type="ECO:0000256" key="1">
    <source>
        <dbReference type="ARBA" id="ARBA00001917"/>
    </source>
</evidence>
<organism evidence="8 9">
    <name type="scientific">Nocardioides koreensis</name>
    <dbReference type="NCBI Taxonomy" id="433651"/>
    <lineage>
        <taxon>Bacteria</taxon>
        <taxon>Bacillati</taxon>
        <taxon>Actinomycetota</taxon>
        <taxon>Actinomycetes</taxon>
        <taxon>Propionibacteriales</taxon>
        <taxon>Nocardioidaceae</taxon>
        <taxon>Nocardioides</taxon>
    </lineage>
</organism>
<accession>A0ABN2ZMZ5</accession>
<evidence type="ECO:0000256" key="2">
    <source>
        <dbReference type="ARBA" id="ARBA00004725"/>
    </source>
</evidence>
<evidence type="ECO:0000313" key="8">
    <source>
        <dbReference type="EMBL" id="GAA2144778.1"/>
    </source>
</evidence>
<dbReference type="EMBL" id="BAAAQR010000004">
    <property type="protein sequence ID" value="GAA2144778.1"/>
    <property type="molecule type" value="Genomic_DNA"/>
</dbReference>
<evidence type="ECO:0000256" key="3">
    <source>
        <dbReference type="ARBA" id="ARBA00022630"/>
    </source>
</evidence>
<comment type="caution">
    <text evidence="8">The sequence shown here is derived from an EMBL/GenBank/DDBJ whole genome shotgun (WGS) entry which is preliminary data.</text>
</comment>
<dbReference type="InterPro" id="IPR050074">
    <property type="entry name" value="DHO_dehydrogenase"/>
</dbReference>
<name>A0ABN2ZMZ5_9ACTN</name>
<keyword evidence="9" id="KW-1185">Reference proteome</keyword>
<dbReference type="Proteomes" id="UP001501771">
    <property type="component" value="Unassembled WGS sequence"/>
</dbReference>
<dbReference type="InterPro" id="IPR013785">
    <property type="entry name" value="Aldolase_TIM"/>
</dbReference>
<dbReference type="PROSITE" id="PS00912">
    <property type="entry name" value="DHODEHASE_2"/>
    <property type="match status" value="1"/>
</dbReference>
<dbReference type="InterPro" id="IPR001295">
    <property type="entry name" value="Dihydroorotate_DH_CS"/>
</dbReference>
<dbReference type="PANTHER" id="PTHR48109">
    <property type="entry name" value="DIHYDROOROTATE DEHYDROGENASE (QUINONE), MITOCHONDRIAL-RELATED"/>
    <property type="match status" value="1"/>
</dbReference>
<dbReference type="Pfam" id="PF01180">
    <property type="entry name" value="DHO_dh"/>
    <property type="match status" value="1"/>
</dbReference>
<sequence>MTELAGLTLAAPVLVASGCGGTGRELAAYGPLADLGGFVTRSITLNPRPGGPLPRIAETPSGLVHAVGLQNPGLEPFLATELPWLAQQGTRVVVSIAGSSLGEYAELARRLGRSPGVSAIEVNLSSPDAPTTGVFDVREPFHAASVVAAVHRDLPRGVPVLAKLRTDVVRVVESARTVLDAGADAVVVGNALPAAMPDGRQAGLSGPAILPVALRCVAEVCAELPGAQVVGAGGITSADDARSFLAAGAVAVQLGTALLHDPTAAARIVADLHDVVPEPTID</sequence>
<evidence type="ECO:0000256" key="6">
    <source>
        <dbReference type="ARBA" id="ARBA00023002"/>
    </source>
</evidence>